<evidence type="ECO:0000313" key="2">
    <source>
        <dbReference type="Proteomes" id="UP000070299"/>
    </source>
</evidence>
<accession>A0A136A661</accession>
<dbReference type="EMBL" id="LSNE01000002">
    <property type="protein sequence ID" value="KXI30716.1"/>
    <property type="molecule type" value="Genomic_DNA"/>
</dbReference>
<dbReference type="RefSeq" id="WP_068371567.1">
    <property type="nucleotide sequence ID" value="NZ_LSNE01000002.1"/>
</dbReference>
<evidence type="ECO:0000313" key="1">
    <source>
        <dbReference type="EMBL" id="KXI30716.1"/>
    </source>
</evidence>
<dbReference type="OrthoDB" id="195616at2"/>
<reference evidence="2" key="1">
    <citation type="submission" date="2016-02" db="EMBL/GenBank/DDBJ databases">
        <authorList>
            <person name="Schultz-Johansen M."/>
            <person name="Glaring M.A."/>
            <person name="Bech P.K."/>
            <person name="Stougaard P."/>
        </authorList>
    </citation>
    <scope>NUCLEOTIDE SEQUENCE [LARGE SCALE GENOMIC DNA]</scope>
    <source>
        <strain evidence="2">S66</strain>
    </source>
</reference>
<gene>
    <name evidence="1" type="ORF">AX660_04635</name>
</gene>
<keyword evidence="2" id="KW-1185">Reference proteome</keyword>
<protein>
    <recommendedName>
        <fullName evidence="3">DUF3465 domain-containing protein</fullName>
    </recommendedName>
</protein>
<dbReference type="Proteomes" id="UP000070299">
    <property type="component" value="Unassembled WGS sequence"/>
</dbReference>
<organism evidence="1 2">
    <name type="scientific">Paraglaciecola hydrolytica</name>
    <dbReference type="NCBI Taxonomy" id="1799789"/>
    <lineage>
        <taxon>Bacteria</taxon>
        <taxon>Pseudomonadati</taxon>
        <taxon>Pseudomonadota</taxon>
        <taxon>Gammaproteobacteria</taxon>
        <taxon>Alteromonadales</taxon>
        <taxon>Alteromonadaceae</taxon>
        <taxon>Paraglaciecola</taxon>
    </lineage>
</organism>
<sequence length="122" mass="13809">MILYVSLGSVLANDRVLQDAFKHHKSNIQVKGAGSVIKLLADDNQGSRHQRFLLRLGTGQTILIAHNIDLAAKISNLEISDVVEFYGEYEWNTKGGVIHWTHRDPNNRHVHGWLKHKGTSYQ</sequence>
<dbReference type="Pfam" id="PF11948">
    <property type="entry name" value="DUF3465"/>
    <property type="match status" value="1"/>
</dbReference>
<comment type="caution">
    <text evidence="1">The sequence shown here is derived from an EMBL/GenBank/DDBJ whole genome shotgun (WGS) entry which is preliminary data.</text>
</comment>
<dbReference type="STRING" id="1799789.AX660_04635"/>
<name>A0A136A661_9ALTE</name>
<dbReference type="AlphaFoldDB" id="A0A136A661"/>
<proteinExistence type="predicted"/>
<evidence type="ECO:0008006" key="3">
    <source>
        <dbReference type="Google" id="ProtNLM"/>
    </source>
</evidence>
<dbReference type="InterPro" id="IPR021856">
    <property type="entry name" value="DUF3465"/>
</dbReference>